<evidence type="ECO:0000313" key="2">
    <source>
        <dbReference type="EMBL" id="KEI68428.1"/>
    </source>
</evidence>
<feature type="region of interest" description="Disordered" evidence="1">
    <location>
        <begin position="109"/>
        <end position="133"/>
    </location>
</feature>
<dbReference type="SUPFAM" id="SSF52266">
    <property type="entry name" value="SGNH hydrolase"/>
    <property type="match status" value="1"/>
</dbReference>
<feature type="compositionally biased region" description="Low complexity" evidence="1">
    <location>
        <begin position="209"/>
        <end position="218"/>
    </location>
</feature>
<evidence type="ECO:0000256" key="1">
    <source>
        <dbReference type="SAM" id="MobiDB-lite"/>
    </source>
</evidence>
<name>A0A073CL39_PLAA1</name>
<dbReference type="RefSeq" id="WP_042155851.1">
    <property type="nucleotide sequence ID" value="NZ_CM002803.1"/>
</dbReference>
<dbReference type="HOGENOM" id="CLU_298242_0_0_3"/>
<dbReference type="InterPro" id="IPR036514">
    <property type="entry name" value="SGNH_hydro_sf"/>
</dbReference>
<feature type="region of interest" description="Disordered" evidence="1">
    <location>
        <begin position="197"/>
        <end position="218"/>
    </location>
</feature>
<dbReference type="PATRIC" id="fig|388467.6.peg.3628"/>
<sequence>MKANKTVLTGEGLALTQWAEKAVGLADVQVQIRLRGNHLHVLCEALISPDEKIATSNFSGALTQTNLTALLPPNQPIYKIFLSGRSLGAARPDWTVKLEYTELQFQTSTGPSKAVESPLTSENIQPIPEPRQNPLTKITSLFRRSQPQELAPAHRIQPGGVEETIQPEPEPFSSLADEGLAFTSMPLEFNTEAPAAVPASSLPNTQSSTTLNPQPLTTNNEPLIQPSITDPQPSTVTAIEVSTESLARQGYPDAIASYLSEILGGLGVGVKVTIREKSQKGTKTEAPPETNPSGRRLWVLCESAYSPDPSLLAQPIAQRLRQLQLEGFRDACILLQVQGESTPDWMLRIDLTSPDRILKQWGRWGDEQAIARLINDKLSQLQVEVRTTLKESTLHLFCTDVPIAFGMASPGRVSTQTNGATKSRKRQVPDKQAVMDIVIPLLDILAPQGICAVTVYGLETTATQAKPGAPIWVDWLNLPAAQHSDLQPTALTLAEQGNLSALRFVLTRLVNPDLELKLATGGIRVLLLQKAELLHVMTEGATCPSQSQVAPVIAQFLRNHRISGISGVRIYGRRSGQKLPLWRYGIYLKTSQPDTVPSVLPDFVTPPEEGETLGEKSSLPDGLVLRPDLNLDHLEADVSKPSNLLYPNWREVLDRGAEVLAQGLVTTRLFAPRTAMMVSIPSKTHRYQKIALALVWATLGGLFVVQVDKILGELLVEIPLSRVGGMVITTDNSSNLEEKNSEIIVASDITESQKNSKENDIFNGSNFISSTVKNQKCNLSDTKLGLEACKLAQFLYPTFKSPQLDEQLARYQHFILTEKRPPDIMIIGSSRALRGIDPGVLETELKARGYGKLKVYNFGVNGATVQIVDLIIRQILPPEQLPKLIILADGVRALNSGRVDRTYETISASEGYQQISQGTFQIQPQIEQKQPSIIGWQSSWGNLAKKFHQGQLNFEGFQTELNQQFVRYSQVYEKRDRLQFLLQSIVRGEGFKNQIESPVDEGEPFNDQSLKASEFLPSGFLPLSTQFSPEIYYQNHSQVSGYYDGDYKGFELEGKQTTALKNLIEYVDSKNINLVFVNMPLTEDYLDQVRMAYEEKFRDFMQSISQETGITFIDLSGELLHNYNYFSDPSHLNQYGAVAVSQKLVELDQIPWPRRK</sequence>
<reference evidence="2 3" key="1">
    <citation type="journal article" date="2014" name="Appl. Environ. Microbiol.">
        <title>Elucidation of insertion elements encoded on plasmids and in vitro construction of shuttle vectors from the toxic cyanobacterium Planktothrix.</title>
        <authorList>
            <person name="Christiansen G."/>
            <person name="Goesmann A."/>
            <person name="Kurmayer R."/>
        </authorList>
    </citation>
    <scope>NUCLEOTIDE SEQUENCE [LARGE SCALE GENOMIC DNA]</scope>
    <source>
        <strain evidence="2 3">NIVA-CYA 126/8</strain>
    </source>
</reference>
<dbReference type="AlphaFoldDB" id="A0A073CL39"/>
<dbReference type="eggNOG" id="COG2755">
    <property type="taxonomic scope" value="Bacteria"/>
</dbReference>
<dbReference type="Gene3D" id="3.40.50.1110">
    <property type="entry name" value="SGNH hydrolase"/>
    <property type="match status" value="1"/>
</dbReference>
<evidence type="ECO:0008006" key="4">
    <source>
        <dbReference type="Google" id="ProtNLM"/>
    </source>
</evidence>
<dbReference type="Proteomes" id="UP000027395">
    <property type="component" value="Chromosome"/>
</dbReference>
<organism evidence="2 3">
    <name type="scientific">Planktothrix agardhii (strain NIVA-CYA 126/8)</name>
    <dbReference type="NCBI Taxonomy" id="388467"/>
    <lineage>
        <taxon>Bacteria</taxon>
        <taxon>Bacillati</taxon>
        <taxon>Cyanobacteriota</taxon>
        <taxon>Cyanophyceae</taxon>
        <taxon>Oscillatoriophycideae</taxon>
        <taxon>Oscillatoriales</taxon>
        <taxon>Microcoleaceae</taxon>
        <taxon>Planktothrix</taxon>
    </lineage>
</organism>
<proteinExistence type="predicted"/>
<accession>A0A073CL39</accession>
<evidence type="ECO:0000313" key="3">
    <source>
        <dbReference type="Proteomes" id="UP000027395"/>
    </source>
</evidence>
<dbReference type="STRING" id="388467.A19Y_3680"/>
<protein>
    <recommendedName>
        <fullName evidence="4">DUF1574 domain-containing protein</fullName>
    </recommendedName>
</protein>
<dbReference type="EMBL" id="CM002803">
    <property type="protein sequence ID" value="KEI68428.1"/>
    <property type="molecule type" value="Genomic_DNA"/>
</dbReference>
<keyword evidence="3" id="KW-1185">Reference proteome</keyword>
<gene>
    <name evidence="2" type="ORF">A19Y_3680</name>
</gene>